<gene>
    <name evidence="2" type="ORF">A8F95_17630</name>
</gene>
<sequence>MNEEVREFADYLLEGNALASIDFIKYKQQMTTLEIFDQFFTPAMKYIGKLWENNEITVADEHLATGTCDFVLSRLFPWQEERSSAAKKAMFLCPEGERHYLGLKMVSSLFVESGWSVRFFGPDLPLDSALKAAEKWQPHVVGLSIAIVYHLPLLREYVQQFANLSARPSIMLGGRLAGMYDLKPYCSESTIIFDDLHAAHLWLENVKVEGESNAAL</sequence>
<organism evidence="2 3">
    <name type="scientific">Pseudobacillus wudalianchiensis</name>
    <dbReference type="NCBI Taxonomy" id="1743143"/>
    <lineage>
        <taxon>Bacteria</taxon>
        <taxon>Bacillati</taxon>
        <taxon>Bacillota</taxon>
        <taxon>Bacilli</taxon>
        <taxon>Bacillales</taxon>
        <taxon>Bacillaceae</taxon>
        <taxon>Pseudobacillus</taxon>
    </lineage>
</organism>
<dbReference type="RefSeq" id="WP_065412367.1">
    <property type="nucleotide sequence ID" value="NZ_MAYT01000032.1"/>
</dbReference>
<dbReference type="Pfam" id="PF02310">
    <property type="entry name" value="B12-binding"/>
    <property type="match status" value="1"/>
</dbReference>
<name>A0A1B9AAQ0_9BACI</name>
<dbReference type="Pfam" id="PF02607">
    <property type="entry name" value="B12-binding_2"/>
    <property type="match status" value="1"/>
</dbReference>
<dbReference type="SUPFAM" id="SSF52242">
    <property type="entry name" value="Cobalamin (vitamin B12)-binding domain"/>
    <property type="match status" value="1"/>
</dbReference>
<dbReference type="AlphaFoldDB" id="A0A1B9AAQ0"/>
<evidence type="ECO:0000259" key="1">
    <source>
        <dbReference type="PROSITE" id="PS51332"/>
    </source>
</evidence>
<proteinExistence type="predicted"/>
<dbReference type="GO" id="GO:0031419">
    <property type="term" value="F:cobalamin binding"/>
    <property type="evidence" value="ECO:0007669"/>
    <property type="project" value="InterPro"/>
</dbReference>
<dbReference type="PROSITE" id="PS51332">
    <property type="entry name" value="B12_BINDING"/>
    <property type="match status" value="1"/>
</dbReference>
<dbReference type="InterPro" id="IPR036594">
    <property type="entry name" value="Meth_synthase_dom"/>
</dbReference>
<comment type="caution">
    <text evidence="2">The sequence shown here is derived from an EMBL/GenBank/DDBJ whole genome shotgun (WGS) entry which is preliminary data.</text>
</comment>
<evidence type="ECO:0000313" key="3">
    <source>
        <dbReference type="Proteomes" id="UP000092578"/>
    </source>
</evidence>
<protein>
    <submittedName>
        <fullName evidence="2">Cobalamin-binding protein</fullName>
    </submittedName>
</protein>
<dbReference type="GO" id="GO:0046872">
    <property type="term" value="F:metal ion binding"/>
    <property type="evidence" value="ECO:0007669"/>
    <property type="project" value="InterPro"/>
</dbReference>
<dbReference type="EMBL" id="MAYT01000032">
    <property type="protein sequence ID" value="OCA80924.1"/>
    <property type="molecule type" value="Genomic_DNA"/>
</dbReference>
<dbReference type="InterPro" id="IPR003759">
    <property type="entry name" value="Cbl-bd_cap"/>
</dbReference>
<evidence type="ECO:0000313" key="2">
    <source>
        <dbReference type="EMBL" id="OCA80924.1"/>
    </source>
</evidence>
<accession>A0A1B9AAQ0</accession>
<reference evidence="3" key="1">
    <citation type="submission" date="2016-05" db="EMBL/GenBank/DDBJ databases">
        <authorList>
            <person name="Liu B."/>
            <person name="Wang J."/>
            <person name="Zhu Y."/>
            <person name="Liu G."/>
            <person name="Chen Q."/>
            <person name="Chen Z."/>
            <person name="Lan J."/>
            <person name="Che J."/>
            <person name="Ge C."/>
            <person name="Shi H."/>
            <person name="Pan Z."/>
            <person name="Liu X."/>
        </authorList>
    </citation>
    <scope>NUCLEOTIDE SEQUENCE [LARGE SCALE GENOMIC DNA]</scope>
    <source>
        <strain evidence="3">FJAT-27215</strain>
    </source>
</reference>
<dbReference type="InterPro" id="IPR006158">
    <property type="entry name" value="Cobalamin-bd"/>
</dbReference>
<dbReference type="Gene3D" id="3.40.50.280">
    <property type="entry name" value="Cobalamin-binding domain"/>
    <property type="match status" value="1"/>
</dbReference>
<keyword evidence="3" id="KW-1185">Reference proteome</keyword>
<feature type="domain" description="B12-binding" evidence="1">
    <location>
        <begin position="86"/>
        <end position="213"/>
    </location>
</feature>
<dbReference type="CDD" id="cd02065">
    <property type="entry name" value="B12-binding_like"/>
    <property type="match status" value="1"/>
</dbReference>
<dbReference type="InterPro" id="IPR036724">
    <property type="entry name" value="Cobalamin-bd_sf"/>
</dbReference>
<dbReference type="Proteomes" id="UP000092578">
    <property type="component" value="Unassembled WGS sequence"/>
</dbReference>
<dbReference type="Gene3D" id="1.10.1240.10">
    <property type="entry name" value="Methionine synthase domain"/>
    <property type="match status" value="1"/>
</dbReference>